<dbReference type="eggNOG" id="ENOG50313K8">
    <property type="taxonomic scope" value="Bacteria"/>
</dbReference>
<reference evidence="3 4" key="1">
    <citation type="journal article" date="2008" name="Proc. Natl. Acad. Sci. U.S.A.">
        <title>Niche adaptation and genome expansion in the chlorophyll d-producing cyanobacterium Acaryochloris marina.</title>
        <authorList>
            <person name="Swingley W.D."/>
            <person name="Chen M."/>
            <person name="Cheung P.C."/>
            <person name="Conrad A.L."/>
            <person name="Dejesa L.C."/>
            <person name="Hao J."/>
            <person name="Honchak B.M."/>
            <person name="Karbach L.E."/>
            <person name="Kurdoglu A."/>
            <person name="Lahiri S."/>
            <person name="Mastrian S.D."/>
            <person name="Miyashita H."/>
            <person name="Page L."/>
            <person name="Ramakrishna P."/>
            <person name="Satoh S."/>
            <person name="Sattley W.M."/>
            <person name="Shimada Y."/>
            <person name="Taylor H.L."/>
            <person name="Tomo T."/>
            <person name="Tsuchiya T."/>
            <person name="Wang Z.T."/>
            <person name="Raymond J."/>
            <person name="Mimuro M."/>
            <person name="Blankenship R.E."/>
            <person name="Touchman J.W."/>
        </authorList>
    </citation>
    <scope>NUCLEOTIDE SEQUENCE [LARGE SCALE GENOMIC DNA]</scope>
    <source>
        <strain evidence="4">MBIC 11017</strain>
    </source>
</reference>
<dbReference type="HOGENOM" id="CLU_1239627_0_0_3"/>
<dbReference type="InterPro" id="IPR025403">
    <property type="entry name" value="TgpA-like_C"/>
</dbReference>
<keyword evidence="4" id="KW-1185">Reference proteome</keyword>
<protein>
    <recommendedName>
        <fullName evidence="2">Protein-glutamine gamma-glutamyltransferase-like C-terminal domain-containing protein</fullName>
    </recommendedName>
</protein>
<keyword evidence="1" id="KW-0812">Transmembrane</keyword>
<organism evidence="3 4">
    <name type="scientific">Acaryochloris marina (strain MBIC 11017)</name>
    <dbReference type="NCBI Taxonomy" id="329726"/>
    <lineage>
        <taxon>Bacteria</taxon>
        <taxon>Bacillati</taxon>
        <taxon>Cyanobacteriota</taxon>
        <taxon>Cyanophyceae</taxon>
        <taxon>Acaryochloridales</taxon>
        <taxon>Acaryochloridaceae</taxon>
        <taxon>Acaryochloris</taxon>
    </lineage>
</organism>
<feature type="transmembrane region" description="Helical" evidence="1">
    <location>
        <begin position="60"/>
        <end position="81"/>
    </location>
</feature>
<dbReference type="STRING" id="329726.AM1_2359"/>
<sequence>MASTIPLISAVSQFDRVLWQAENSVRQTGEWVEFQWQRLGNWVWGNEAASLNTPTWWGDILLWIARVLAVLIALWVLRALYQQLKGWRRWFSRKIALSDAIQQPLIADHTTVQDWLQQAIQAQKNGDYAKGCRALYMALLLRLEETGWIYRDHAFTNQEYLRRLESQWVLKAKPARLQTTWQQIFQVHDASYYGAESVTSETFQSCQQAYETLDGELNQPPEVNP</sequence>
<dbReference type="AlphaFoldDB" id="B0C322"/>
<dbReference type="Proteomes" id="UP000000268">
    <property type="component" value="Chromosome"/>
</dbReference>
<evidence type="ECO:0000256" key="1">
    <source>
        <dbReference type="SAM" id="Phobius"/>
    </source>
</evidence>
<name>B0C322_ACAM1</name>
<dbReference type="OrthoDB" id="462387at2"/>
<dbReference type="RefSeq" id="WP_012162841.1">
    <property type="nucleotide sequence ID" value="NC_009925.1"/>
</dbReference>
<dbReference type="EMBL" id="CP000828">
    <property type="protein sequence ID" value="ABW27369.1"/>
    <property type="molecule type" value="Genomic_DNA"/>
</dbReference>
<accession>B0C322</accession>
<evidence type="ECO:0000313" key="3">
    <source>
        <dbReference type="EMBL" id="ABW27369.1"/>
    </source>
</evidence>
<gene>
    <name evidence="3" type="ordered locus">AM1_2359</name>
</gene>
<feature type="domain" description="Protein-glutamine gamma-glutamyltransferase-like C-terminal" evidence="2">
    <location>
        <begin position="135"/>
        <end position="211"/>
    </location>
</feature>
<proteinExistence type="predicted"/>
<dbReference type="KEGG" id="amr:AM1_2359"/>
<keyword evidence="1" id="KW-0472">Membrane</keyword>
<evidence type="ECO:0000313" key="4">
    <source>
        <dbReference type="Proteomes" id="UP000000268"/>
    </source>
</evidence>
<evidence type="ECO:0000259" key="2">
    <source>
        <dbReference type="Pfam" id="PF13559"/>
    </source>
</evidence>
<keyword evidence="1" id="KW-1133">Transmembrane helix</keyword>
<dbReference type="Pfam" id="PF13559">
    <property type="entry name" value="DUF4129"/>
    <property type="match status" value="1"/>
</dbReference>